<gene>
    <name evidence="2" type="ORF">AMON00008_LOCUS46923</name>
    <name evidence="3" type="ORF">AMON00008_LOCUS46924</name>
</gene>
<organism evidence="3">
    <name type="scientific">Alexandrium monilatum</name>
    <dbReference type="NCBI Taxonomy" id="311494"/>
    <lineage>
        <taxon>Eukaryota</taxon>
        <taxon>Sar</taxon>
        <taxon>Alveolata</taxon>
        <taxon>Dinophyceae</taxon>
        <taxon>Gonyaulacales</taxon>
        <taxon>Pyrocystaceae</taxon>
        <taxon>Alexandrium</taxon>
    </lineage>
</organism>
<dbReference type="EMBL" id="HBNR01066423">
    <property type="protein sequence ID" value="CAE4638619.1"/>
    <property type="molecule type" value="Transcribed_RNA"/>
</dbReference>
<evidence type="ECO:0000256" key="1">
    <source>
        <dbReference type="SAM" id="MobiDB-lite"/>
    </source>
</evidence>
<feature type="region of interest" description="Disordered" evidence="1">
    <location>
        <begin position="116"/>
        <end position="160"/>
    </location>
</feature>
<sequence length="174" mass="19464">MPTHPILDFDGEPDFSASKVAMQRNSFKCRNAAEQSRYVFHNSLETLRPKLGDHDFAWRSHATNFARGGIYHAGKNYMRDPRSGVWFNSQKVQTPGMSRTKPEPCHYMENSFDRPGFGSQGPGTGVSFRSTLGGPFKRTGSEPSLRPPSSSGMHHRHTLRPDVLRGSCVTLRSP</sequence>
<dbReference type="AlphaFoldDB" id="A0A6T1JZ63"/>
<accession>A0A6T1JZ63</accession>
<protein>
    <submittedName>
        <fullName evidence="3">Uncharacterized protein</fullName>
    </submittedName>
</protein>
<dbReference type="EMBL" id="HBNR01066424">
    <property type="protein sequence ID" value="CAE4638620.1"/>
    <property type="molecule type" value="Transcribed_RNA"/>
</dbReference>
<evidence type="ECO:0000313" key="3">
    <source>
        <dbReference type="EMBL" id="CAE4638620.1"/>
    </source>
</evidence>
<name>A0A6T1JZ63_9DINO</name>
<proteinExistence type="predicted"/>
<evidence type="ECO:0000313" key="2">
    <source>
        <dbReference type="EMBL" id="CAE4638619.1"/>
    </source>
</evidence>
<reference evidence="3" key="1">
    <citation type="submission" date="2021-01" db="EMBL/GenBank/DDBJ databases">
        <authorList>
            <person name="Corre E."/>
            <person name="Pelletier E."/>
            <person name="Niang G."/>
            <person name="Scheremetjew M."/>
            <person name="Finn R."/>
            <person name="Kale V."/>
            <person name="Holt S."/>
            <person name="Cochrane G."/>
            <person name="Meng A."/>
            <person name="Brown T."/>
            <person name="Cohen L."/>
        </authorList>
    </citation>
    <scope>NUCLEOTIDE SEQUENCE</scope>
    <source>
        <strain evidence="3">CCMP3105</strain>
    </source>
</reference>